<dbReference type="Gene3D" id="1.10.510.10">
    <property type="entry name" value="Transferase(Phosphotransferase) domain 1"/>
    <property type="match status" value="1"/>
</dbReference>
<comment type="caution">
    <text evidence="8">The sequence shown here is derived from an EMBL/GenBank/DDBJ whole genome shotgun (WGS) entry which is preliminary data.</text>
</comment>
<feature type="domain" description="Protein kinase" evidence="7">
    <location>
        <begin position="1"/>
        <end position="111"/>
    </location>
</feature>
<dbReference type="EMBL" id="MU827808">
    <property type="protein sequence ID" value="KAJ7325340.1"/>
    <property type="molecule type" value="Genomic_DNA"/>
</dbReference>
<keyword evidence="9" id="KW-1185">Reference proteome</keyword>
<protein>
    <recommendedName>
        <fullName evidence="7">Protein kinase domain-containing protein</fullName>
    </recommendedName>
</protein>
<dbReference type="PANTHER" id="PTHR46485">
    <property type="entry name" value="LIM DOMAIN KINASE 1"/>
    <property type="match status" value="1"/>
</dbReference>
<dbReference type="SUPFAM" id="SSF56112">
    <property type="entry name" value="Protein kinase-like (PK-like)"/>
    <property type="match status" value="1"/>
</dbReference>
<dbReference type="GO" id="GO:0005524">
    <property type="term" value="F:ATP binding"/>
    <property type="evidence" value="ECO:0007669"/>
    <property type="project" value="UniProtKB-KW"/>
</dbReference>
<dbReference type="PANTHER" id="PTHR46485:SF2">
    <property type="entry name" value="PROTEIN KINASE DOMAIN-CONTAINING PROTEIN"/>
    <property type="match status" value="1"/>
</dbReference>
<dbReference type="InterPro" id="IPR000719">
    <property type="entry name" value="Prot_kinase_dom"/>
</dbReference>
<feature type="compositionally biased region" description="Basic residues" evidence="6">
    <location>
        <begin position="257"/>
        <end position="270"/>
    </location>
</feature>
<feature type="region of interest" description="Disordered" evidence="6">
    <location>
        <begin position="252"/>
        <end position="277"/>
    </location>
</feature>
<keyword evidence="4" id="KW-0418">Kinase</keyword>
<sequence>MAPELLRGEAYDEKADVFSYGIILCEIIGRVPADPDELPRTHTYGLDVEKFQHMTGDCPYEFLQTALCCCQRACSMYDVVYKCGMNSVHSKDAHKQLARTSLNVERLRVFVNFSSDGAIFSPTFVETAKHLEYILIGSKPRPDIDKAMDTTSPQTPQRICLPSNECEHEYNPEKDNIGAVKDIKTSPNLFPPAIIVSTDASPMMVRSAEKRRQSWISGRYKLFNTATDDLLKTTPGKLKSFFHRVLRVQTHFDPSKQKKGKTSGKQRSASHLKSYSVINSQDDGTVVTFVENPEKADASNPSSPNSHASRFLRRESLEPDLPSDLGSEEDSVDGNISPRSLHSESAHSLMSPSTLGRPQSPNMLSPSSRHPSQCDTPVSELLDESNRPRCQSTPVCNDVNPGSLSRRTASHRECKINNADHSTPDVQLDEMGKIKSRKSPFWFLKRRTSKCKDSE</sequence>
<keyword evidence="2" id="KW-0808">Transferase</keyword>
<keyword evidence="3" id="KW-0547">Nucleotide-binding</keyword>
<dbReference type="GO" id="GO:0030036">
    <property type="term" value="P:actin cytoskeleton organization"/>
    <property type="evidence" value="ECO:0007669"/>
    <property type="project" value="TreeGrafter"/>
</dbReference>
<evidence type="ECO:0000256" key="4">
    <source>
        <dbReference type="ARBA" id="ARBA00022777"/>
    </source>
</evidence>
<evidence type="ECO:0000256" key="1">
    <source>
        <dbReference type="ARBA" id="ARBA00022527"/>
    </source>
</evidence>
<dbReference type="GO" id="GO:0004674">
    <property type="term" value="F:protein serine/threonine kinase activity"/>
    <property type="evidence" value="ECO:0007669"/>
    <property type="project" value="UniProtKB-KW"/>
</dbReference>
<keyword evidence="5" id="KW-0067">ATP-binding</keyword>
<dbReference type="GO" id="GO:0005634">
    <property type="term" value="C:nucleus"/>
    <property type="evidence" value="ECO:0007669"/>
    <property type="project" value="TreeGrafter"/>
</dbReference>
<keyword evidence="1" id="KW-0723">Serine/threonine-protein kinase</keyword>
<organism evidence="8 9">
    <name type="scientific">Desmophyllum pertusum</name>
    <dbReference type="NCBI Taxonomy" id="174260"/>
    <lineage>
        <taxon>Eukaryota</taxon>
        <taxon>Metazoa</taxon>
        <taxon>Cnidaria</taxon>
        <taxon>Anthozoa</taxon>
        <taxon>Hexacorallia</taxon>
        <taxon>Scleractinia</taxon>
        <taxon>Caryophylliina</taxon>
        <taxon>Caryophylliidae</taxon>
        <taxon>Desmophyllum</taxon>
    </lineage>
</organism>
<feature type="compositionally biased region" description="Polar residues" evidence="6">
    <location>
        <begin position="346"/>
        <end position="376"/>
    </location>
</feature>
<evidence type="ECO:0000259" key="7">
    <source>
        <dbReference type="PROSITE" id="PS50011"/>
    </source>
</evidence>
<feature type="region of interest" description="Disordered" evidence="6">
    <location>
        <begin position="318"/>
        <end position="404"/>
    </location>
</feature>
<name>A0A9X0CCT1_9CNID</name>
<dbReference type="AlphaFoldDB" id="A0A9X0CCT1"/>
<dbReference type="InterPro" id="IPR011009">
    <property type="entry name" value="Kinase-like_dom_sf"/>
</dbReference>
<dbReference type="GO" id="GO:0005737">
    <property type="term" value="C:cytoplasm"/>
    <property type="evidence" value="ECO:0007669"/>
    <property type="project" value="TreeGrafter"/>
</dbReference>
<evidence type="ECO:0000313" key="8">
    <source>
        <dbReference type="EMBL" id="KAJ7325340.1"/>
    </source>
</evidence>
<evidence type="ECO:0000256" key="3">
    <source>
        <dbReference type="ARBA" id="ARBA00022741"/>
    </source>
</evidence>
<reference evidence="8" key="1">
    <citation type="submission" date="2023-01" db="EMBL/GenBank/DDBJ databases">
        <title>Genome assembly of the deep-sea coral Lophelia pertusa.</title>
        <authorList>
            <person name="Herrera S."/>
            <person name="Cordes E."/>
        </authorList>
    </citation>
    <scope>NUCLEOTIDE SEQUENCE</scope>
    <source>
        <strain evidence="8">USNM1676648</strain>
        <tissue evidence="8">Polyp</tissue>
    </source>
</reference>
<dbReference type="Proteomes" id="UP001163046">
    <property type="component" value="Unassembled WGS sequence"/>
</dbReference>
<gene>
    <name evidence="8" type="ORF">OS493_029886</name>
</gene>
<feature type="compositionally biased region" description="Polar residues" evidence="6">
    <location>
        <begin position="388"/>
        <end position="404"/>
    </location>
</feature>
<dbReference type="OrthoDB" id="20134at2759"/>
<evidence type="ECO:0000256" key="2">
    <source>
        <dbReference type="ARBA" id="ARBA00022679"/>
    </source>
</evidence>
<accession>A0A9X0CCT1</accession>
<dbReference type="InterPro" id="IPR050940">
    <property type="entry name" value="Actin_reg-Ser/Thr_kinase"/>
</dbReference>
<evidence type="ECO:0000256" key="6">
    <source>
        <dbReference type="SAM" id="MobiDB-lite"/>
    </source>
</evidence>
<evidence type="ECO:0000256" key="5">
    <source>
        <dbReference type="ARBA" id="ARBA00022840"/>
    </source>
</evidence>
<proteinExistence type="predicted"/>
<evidence type="ECO:0000313" key="9">
    <source>
        <dbReference type="Proteomes" id="UP001163046"/>
    </source>
</evidence>
<dbReference type="PROSITE" id="PS50011">
    <property type="entry name" value="PROTEIN_KINASE_DOM"/>
    <property type="match status" value="1"/>
</dbReference>